<evidence type="ECO:0000313" key="1">
    <source>
        <dbReference type="EMBL" id="EMT54783.1"/>
    </source>
</evidence>
<gene>
    <name evidence="1" type="ORF">I532_04225</name>
</gene>
<dbReference type="AlphaFoldDB" id="M8DMB7"/>
<comment type="caution">
    <text evidence="1">The sequence shown here is derived from an EMBL/GenBank/DDBJ whole genome shotgun (WGS) entry which is preliminary data.</text>
</comment>
<dbReference type="RefSeq" id="WP_003386607.1">
    <property type="nucleotide sequence ID" value="NZ_APBN01000001.1"/>
</dbReference>
<dbReference type="STRING" id="1300222.I532_04225"/>
<dbReference type="Proteomes" id="UP000012081">
    <property type="component" value="Unassembled WGS sequence"/>
</dbReference>
<protein>
    <submittedName>
        <fullName evidence="1">Uncharacterized protein</fullName>
    </submittedName>
</protein>
<sequence>MTTNFDGLKRRVGKRVFSEFTQLVAKNDKLSDARFQATAIKHAAELAEEKPFVTLAFRDNGIIKDSHKELIYVFRPNLWAQDFAHEEGSLDKMNVYTAAERGVASAKFAYENYPGLRELLKRRGKSEKDFSTSMMEAALIEAAYYSRIGGMKMDADSARKIDIAIMKRYVKKESSFRTIMTKLGIDHDDTLALSQIAETIDLSGCLQEVSEIDPYFTRRTDLIDEYRMFAKMDAEKSVKIAALQSDAFTRELFSRVLKRKQAEPWLVRAVMDLFRDLAS</sequence>
<proteinExistence type="predicted"/>
<evidence type="ECO:0000313" key="2">
    <source>
        <dbReference type="Proteomes" id="UP000012081"/>
    </source>
</evidence>
<reference evidence="1 2" key="1">
    <citation type="submission" date="2013-03" db="EMBL/GenBank/DDBJ databases">
        <title>Assembly of a new bacterial strain Brevibacillus borstelensis AK1.</title>
        <authorList>
            <person name="Rajan I."/>
            <person name="PoliReddy D."/>
            <person name="Sugumar T."/>
            <person name="Rathinam K."/>
            <person name="Alqarawi S."/>
            <person name="Khalil A.B."/>
            <person name="Sivakumar N."/>
        </authorList>
    </citation>
    <scope>NUCLEOTIDE SEQUENCE [LARGE SCALE GENOMIC DNA]</scope>
    <source>
        <strain evidence="1 2">AK1</strain>
    </source>
</reference>
<keyword evidence="2" id="KW-1185">Reference proteome</keyword>
<accession>M8DMB7</accession>
<dbReference type="EMBL" id="APBN01000001">
    <property type="protein sequence ID" value="EMT54783.1"/>
    <property type="molecule type" value="Genomic_DNA"/>
</dbReference>
<organism evidence="1 2">
    <name type="scientific">Brevibacillus borstelensis AK1</name>
    <dbReference type="NCBI Taxonomy" id="1300222"/>
    <lineage>
        <taxon>Bacteria</taxon>
        <taxon>Bacillati</taxon>
        <taxon>Bacillota</taxon>
        <taxon>Bacilli</taxon>
        <taxon>Bacillales</taxon>
        <taxon>Paenibacillaceae</taxon>
        <taxon>Brevibacillus</taxon>
    </lineage>
</organism>
<name>M8DMB7_9BACL</name>
<dbReference type="PATRIC" id="fig|1300222.3.peg.873"/>